<keyword evidence="1" id="KW-0732">Signal</keyword>
<keyword evidence="3" id="KW-1185">Reference proteome</keyword>
<dbReference type="OrthoDB" id="8692at2"/>
<gene>
    <name evidence="2" type="ORF">F0U83_05365</name>
</gene>
<dbReference type="Proteomes" id="UP000324760">
    <property type="component" value="Chromosome"/>
</dbReference>
<reference evidence="2 3" key="1">
    <citation type="journal article" date="2019" name="Biochem. Eng. J.">
        <title>Metabolic engineering of the marine bacteria Neptunomonas concharum for the production of acetoin and meso-2,3-butanediol from acetate.</title>
        <authorList>
            <person name="Li W."/>
            <person name="Pu N."/>
            <person name="Liu C.-X."/>
            <person name="Yuan Q.-P."/>
            <person name="Li Z.-J."/>
        </authorList>
    </citation>
    <scope>NUCLEOTIDE SEQUENCE [LARGE SCALE GENOMIC DNA]</scope>
    <source>
        <strain evidence="2 3">JCM17730</strain>
    </source>
</reference>
<evidence type="ECO:0000313" key="3">
    <source>
        <dbReference type="Proteomes" id="UP000324760"/>
    </source>
</evidence>
<feature type="signal peptide" evidence="1">
    <location>
        <begin position="1"/>
        <end position="22"/>
    </location>
</feature>
<proteinExistence type="predicted"/>
<accession>A0A5P1RA66</accession>
<organism evidence="2 3">
    <name type="scientific">Neptunomonas concharum</name>
    <dbReference type="NCBI Taxonomy" id="1031538"/>
    <lineage>
        <taxon>Bacteria</taxon>
        <taxon>Pseudomonadati</taxon>
        <taxon>Pseudomonadota</taxon>
        <taxon>Gammaproteobacteria</taxon>
        <taxon>Oceanospirillales</taxon>
        <taxon>Oceanospirillaceae</taxon>
        <taxon>Neptunomonas</taxon>
    </lineage>
</organism>
<evidence type="ECO:0000256" key="1">
    <source>
        <dbReference type="SAM" id="SignalP"/>
    </source>
</evidence>
<protein>
    <recommendedName>
        <fullName evidence="4">Lipoprotein</fullName>
    </recommendedName>
</protein>
<name>A0A5P1RA66_9GAMM</name>
<dbReference type="RefSeq" id="WP_138988556.1">
    <property type="nucleotide sequence ID" value="NZ_CP043869.1"/>
</dbReference>
<sequence length="545" mass="62316">MVTKKTFLCILPIWSLTTLALANGTVNPTPYIPAQCYTNPVSDNGQVANPCYVCHTQSIKPNFLNDSDVQTSFSFTEPALNNHWTNYFKGFSERAQQISHKAILDYVRENNLIDQQGNNQLAHYIEKNIDQYDSNQNGRWDGYLPDIYYQFDEEGFDLRPDGSETGWRSFAYYPFPGAFMPTNGSSDDVIIRLPSPFRTDAHGQPSRHIYKTNLAIIEALIKQQDVPITPTDEKTLDVDLDKDGKLDIAHIVRYDWAPLEGRFMSYVGQAKQLLASKKLHLAAGLYPEGTEFIHSVRYLDINQQQTVSMAPRMKELRYARKTHWMNYYQLEQIAAKELKERHDFPDRTKQIIGSVESGVSIPQGWVYQGFIENAQGNLRPQTLEEHAFCTGCHSGIGVTIDTTFAFKRKLNSDHFQQGWYHWSQKGLQGVVEPRRQSDGEYEYSFYLKQNPTGDEYRSNQEVKQKFYHPDGSPKTEAFTALHTDISELLLPSAERALALNKAYKALVEEQSFTQGRESILVDGDVVFESVELDQETGIKEAINFF</sequence>
<feature type="chain" id="PRO_5025001516" description="Lipoprotein" evidence="1">
    <location>
        <begin position="23"/>
        <end position="545"/>
    </location>
</feature>
<evidence type="ECO:0000313" key="2">
    <source>
        <dbReference type="EMBL" id="QEQ96176.1"/>
    </source>
</evidence>
<evidence type="ECO:0008006" key="4">
    <source>
        <dbReference type="Google" id="ProtNLM"/>
    </source>
</evidence>
<dbReference type="EMBL" id="CP043869">
    <property type="protein sequence ID" value="QEQ96176.1"/>
    <property type="molecule type" value="Genomic_DNA"/>
</dbReference>
<dbReference type="KEGG" id="ncu:F0U83_05365"/>
<dbReference type="AlphaFoldDB" id="A0A5P1RA66"/>